<dbReference type="Pfam" id="PF21032">
    <property type="entry name" value="PROPPIN"/>
    <property type="match status" value="1"/>
</dbReference>
<evidence type="ECO:0000313" key="4">
    <source>
        <dbReference type="Ensembl" id="ENSOTSP00005114362.1"/>
    </source>
</evidence>
<protein>
    <recommendedName>
        <fullName evidence="6">WD repeat domain, phosphoinositide interacting 2</fullName>
    </recommendedName>
</protein>
<organism evidence="4 5">
    <name type="scientific">Oncorhynchus tshawytscha</name>
    <name type="common">Chinook salmon</name>
    <name type="synonym">Salmo tshawytscha</name>
    <dbReference type="NCBI Taxonomy" id="74940"/>
    <lineage>
        <taxon>Eukaryota</taxon>
        <taxon>Metazoa</taxon>
        <taxon>Chordata</taxon>
        <taxon>Craniata</taxon>
        <taxon>Vertebrata</taxon>
        <taxon>Euteleostomi</taxon>
        <taxon>Actinopterygii</taxon>
        <taxon>Neopterygii</taxon>
        <taxon>Teleostei</taxon>
        <taxon>Protacanthopterygii</taxon>
        <taxon>Salmoniformes</taxon>
        <taxon>Salmonidae</taxon>
        <taxon>Salmoninae</taxon>
        <taxon>Oncorhynchus</taxon>
    </lineage>
</organism>
<evidence type="ECO:0000256" key="1">
    <source>
        <dbReference type="ARBA" id="ARBA00022574"/>
    </source>
</evidence>
<reference evidence="5" key="1">
    <citation type="journal article" date="2018" name="PLoS ONE">
        <title>Chinook salmon (Oncorhynchus tshawytscha) genome and transcriptome.</title>
        <authorList>
            <person name="Christensen K.A."/>
            <person name="Leong J.S."/>
            <person name="Sakhrani D."/>
            <person name="Biagi C.A."/>
            <person name="Minkley D.R."/>
            <person name="Withler R.E."/>
            <person name="Rondeau E.B."/>
            <person name="Koop B.F."/>
            <person name="Devlin R.H."/>
        </authorList>
    </citation>
    <scope>NUCLEOTIDE SEQUENCE [LARGE SCALE GENOMIC DNA]</scope>
</reference>
<evidence type="ECO:0000256" key="3">
    <source>
        <dbReference type="SAM" id="MobiDB-lite"/>
    </source>
</evidence>
<dbReference type="Ensembl" id="ENSOTST00005187805.1">
    <property type="protein sequence ID" value="ENSOTSP00005114362.1"/>
    <property type="gene ID" value="ENSOTSG00005077634.1"/>
</dbReference>
<dbReference type="AlphaFoldDB" id="A0AAZ3PCI5"/>
<reference evidence="4" key="2">
    <citation type="submission" date="2025-08" db="UniProtKB">
        <authorList>
            <consortium name="Ensembl"/>
        </authorList>
    </citation>
    <scope>IDENTIFICATION</scope>
</reference>
<keyword evidence="5" id="KW-1185">Reference proteome</keyword>
<evidence type="ECO:0008006" key="6">
    <source>
        <dbReference type="Google" id="ProtNLM"/>
    </source>
</evidence>
<accession>A0AAZ3PCI5</accession>
<dbReference type="Proteomes" id="UP000694402">
    <property type="component" value="Unassembled WGS sequence"/>
</dbReference>
<sequence length="99" mass="10993">QQNGLIYRANFFLPISPSSNTHTIQKIPRLLVAAADGYLYLYNLDPQEGGECTLMKQHRLDGSAEPPNEILEQGSHDRPLTAQTYNTAGMKGTHTPGRR</sequence>
<feature type="region of interest" description="Disordered" evidence="3">
    <location>
        <begin position="61"/>
        <end position="99"/>
    </location>
</feature>
<dbReference type="GeneTree" id="ENSGT00940000155537"/>
<proteinExistence type="predicted"/>
<name>A0AAZ3PCI5_ONCTS</name>
<keyword evidence="1" id="KW-0853">WD repeat</keyword>
<evidence type="ECO:0000313" key="5">
    <source>
        <dbReference type="Proteomes" id="UP000694402"/>
    </source>
</evidence>
<reference evidence="4" key="3">
    <citation type="submission" date="2025-09" db="UniProtKB">
        <authorList>
            <consortium name="Ensembl"/>
        </authorList>
    </citation>
    <scope>IDENTIFICATION</scope>
</reference>
<keyword evidence="2" id="KW-0677">Repeat</keyword>
<dbReference type="InterPro" id="IPR048720">
    <property type="entry name" value="PROPPIN"/>
</dbReference>
<evidence type="ECO:0000256" key="2">
    <source>
        <dbReference type="ARBA" id="ARBA00022737"/>
    </source>
</evidence>